<reference evidence="5 6" key="1">
    <citation type="submission" date="2021-03" db="EMBL/GenBank/DDBJ databases">
        <title>Metabolic Capacity of the Antarctic Cyanobacterium Phormidium pseudopriestleyi that Sustains Oxygenic Photosynthesis in the Presence of Hydrogen Sulfide.</title>
        <authorList>
            <person name="Lumian J.E."/>
            <person name="Jungblut A.D."/>
            <person name="Dillon M.L."/>
            <person name="Hawes I."/>
            <person name="Doran P.T."/>
            <person name="Mackey T.J."/>
            <person name="Dick G.J."/>
            <person name="Grettenberger C.L."/>
            <person name="Sumner D.Y."/>
        </authorList>
    </citation>
    <scope>NUCLEOTIDE SEQUENCE [LARGE SCALE GENOMIC DNA]</scope>
    <source>
        <strain evidence="5 6">FRX01</strain>
    </source>
</reference>
<dbReference type="Gene3D" id="1.20.120.20">
    <property type="entry name" value="Apolipoprotein"/>
    <property type="match status" value="1"/>
</dbReference>
<dbReference type="PANTHER" id="PTHR23159:SF60">
    <property type="entry name" value="SPINDLE ASSEMBLY ABNORMAL PROTEIN 4"/>
    <property type="match status" value="1"/>
</dbReference>
<accession>A0ABS3FM83</accession>
<dbReference type="Gene3D" id="2.60.120.380">
    <property type="match status" value="1"/>
</dbReference>
<evidence type="ECO:0000256" key="1">
    <source>
        <dbReference type="PROSITE-ProRule" id="PRU01240"/>
    </source>
</evidence>
<gene>
    <name evidence="5" type="ORF">J0895_03655</name>
</gene>
<dbReference type="Pfam" id="PF00082">
    <property type="entry name" value="Peptidase_S8"/>
    <property type="match status" value="1"/>
</dbReference>
<comment type="similarity">
    <text evidence="1">Belongs to the peptidase S8 family.</text>
</comment>
<dbReference type="SUPFAM" id="SSF55486">
    <property type="entry name" value="Metalloproteases ('zincins'), catalytic domain"/>
    <property type="match status" value="1"/>
</dbReference>
<evidence type="ECO:0000313" key="6">
    <source>
        <dbReference type="Proteomes" id="UP000664844"/>
    </source>
</evidence>
<protein>
    <submittedName>
        <fullName evidence="5">S8 family serine peptidase</fullName>
    </submittedName>
</protein>
<dbReference type="PANTHER" id="PTHR23159">
    <property type="entry name" value="CENTROSOMAL PROTEIN 2"/>
    <property type="match status" value="1"/>
</dbReference>
<evidence type="ECO:0000256" key="3">
    <source>
        <dbReference type="SAM" id="MobiDB-lite"/>
    </source>
</evidence>
<comment type="caution">
    <text evidence="1">Lacks conserved residue(s) required for the propagation of feature annotation.</text>
</comment>
<evidence type="ECO:0000313" key="5">
    <source>
        <dbReference type="EMBL" id="MBO0348213.1"/>
    </source>
</evidence>
<evidence type="ECO:0000259" key="4">
    <source>
        <dbReference type="Pfam" id="PF00082"/>
    </source>
</evidence>
<feature type="coiled-coil region" evidence="2">
    <location>
        <begin position="815"/>
        <end position="911"/>
    </location>
</feature>
<dbReference type="Gene3D" id="3.90.132.10">
    <property type="entry name" value="Leishmanolysin , domain 2"/>
    <property type="match status" value="1"/>
</dbReference>
<feature type="domain" description="Peptidase S8/S53" evidence="4">
    <location>
        <begin position="41"/>
        <end position="296"/>
    </location>
</feature>
<name>A0ABS3FM83_9CYAN</name>
<dbReference type="EMBL" id="JAFLQW010000089">
    <property type="protein sequence ID" value="MBO0348213.1"/>
    <property type="molecule type" value="Genomic_DNA"/>
</dbReference>
<proteinExistence type="inferred from homology"/>
<dbReference type="SUPFAM" id="SSF52743">
    <property type="entry name" value="Subtilisin-like"/>
    <property type="match status" value="1"/>
</dbReference>
<dbReference type="InterPro" id="IPR000209">
    <property type="entry name" value="Peptidase_S8/S53_dom"/>
</dbReference>
<dbReference type="Proteomes" id="UP000664844">
    <property type="component" value="Unassembled WGS sequence"/>
</dbReference>
<keyword evidence="2" id="KW-0175">Coiled coil</keyword>
<dbReference type="InterPro" id="IPR036852">
    <property type="entry name" value="Peptidase_S8/S53_dom_sf"/>
</dbReference>
<sequence>TSRSISENTLALVGRLEKMVDQTFAPVPVTPPTFSFAASNQPLVGMIGSGLAPNNPDIDYSKVTWAQDSTNVNNGPALPEGEANENSTDILEIIAAKRDNGIGIDGINPDAPIWVGGAVGPETWMESLVEFVDATRQSGQPNAVVNLNLDLTQVDAQGNVTTRYQLTPQEREAIEYARQHNVLIVVPAGNEPGQISALGNASLEFDNVVTVGAATRVNDAVALSKAYDAPDDSGSGIALDLITDGNSYEAPAKVTGAISQVWAANPRLNYTQVIDIIKRTATDLGQPNWDSRTGAGLLNITAAITLAKATEPEPYTVKPGQRTITDNFVSSNPENKPLPGDPTHPAATVPSIPKTTVDTGGNSIEKATQLLMSPTVDIIDQVSSIDPVDVFRMEGRYLHGADFSVLDGELSIKYLTPDGKLLGTQVLGKGSHTLELPGNVSGEVLMKVEPRNEHPATYMLYGFESTEPQPFNIDLEFDSPLTASQKKILEAAAKNVASLIGQGLPTAIVDGKIIDDINIKISTADLDAAGGTQARTKIDFMRYGSLLPAQSLVQLDATDIAELEQSGSLFDVAQHEFLHALGFGNLWEAKGLVNYAGTPLAQYNGKNAVDEFQKAGGLKDTVALETEGNGSASLHWHQQLFPDEIMTADLNGFTGEPAPISAVTIASLADLGYVVNLDRATPGYQLFGGQTFDAEDLTPEQIEAFRQLAEMSFEDSDADYEYIAPIMPTVDPDKVAPEIWAHAERFWKNGDYYDWVRHQIRPNEFISHITQRTMGNGVDSDYWAFVGNKNGLANVHRIAAGDWIWIPQHHPNYEQKQEQERLRREAELRQRQEEEARIRREQEEAFAREQERVRQEAEARRREAEAKQRELEEQERRLREEMERRRQEEERRLEEARLAELARQAEIARQQGKGGLDWYIAKPLPEFGPVDPFETRLTGETVGNLVPDDYYRFTLSRGGRITAELRQLLADADLVLYDVRNRPIAYSMREGITDEHIIADLIPGTYMLRVNSPKGVTTDYELIVKFKHKLSQSELGLPGWNPGESGGSGGGAAAGSLFSDPRIQRIYDTALNNFAGPERAKANTRIAELEREKRSYEQEMKALLDQMNAEQRKKVNDALDRARNDARNWVDGIANPIKNTVDSLGNGIKNKADSFANTLLSKIDNIWDFGNGWIKDRKEDARKLVRQGRNAVKSAVNNAQSWLKGQLEAIQNSVKSAISTFFEAVKNAYRTGAEINQAIASAANSFRSAVDRAVSGANDLVGKFKGQVLSAVEWTKNLGIKVDKFGVKFEFNAYNQLVKPAVDAIASGVSSTINGIGNSLKGITNWLEPRTQKAVADIVNALLGDKTGHLWNKIHGVDAKIAATRTGLEKVLSAAKQHIANFARKIDAFLSDPEERKRVLEALWKWGFKTIEDAYNFIVKKRDEVRKEIEAEREARRKAEEEARRKAEAKRKAEEEEAQRKAEEEAWLNESTKLTPAQENLFKQVMLRGNPQLIADYDFLKNVAQSRLTSLHTFSGVNLPKEADPLSKEFLNDPGTLLKKFSYMQILENKLGMGTIEQAQKAYERLGNAIDSYSFNDPVFENTVSSNAIKIVEQNYSELNQITEKFQALYYFNFGNALLDAANGIYRSIGLGVNLSRIFLEVKSGGFRTAKSAFEALPDLTQEQIMTEKAKDMYDLVKTIYETPILEALESALNGDFDKLFEQLPSLFSNTADLMSKIAKDENIKLSSSVLSEFVNAVTSMESFGNLSRLLNTLKSSNLTHINSDDISFVSTSKIYSGLTTLFSIIKTFSALFKLFFHSKTAAGINFAVQGKTTYLNEIVDVADSLKVALWSVFEEWNSSNMRIQNGMYSCFTEYNHSAIKAAQKAITYIAQAASSRL</sequence>
<comment type="caution">
    <text evidence="5">The sequence shown here is derived from an EMBL/GenBank/DDBJ whole genome shotgun (WGS) entry which is preliminary data.</text>
</comment>
<dbReference type="Gene3D" id="3.40.50.200">
    <property type="entry name" value="Peptidase S8/S53 domain"/>
    <property type="match status" value="1"/>
</dbReference>
<feature type="region of interest" description="Disordered" evidence="3">
    <location>
        <begin position="330"/>
        <end position="355"/>
    </location>
</feature>
<organism evidence="5 6">
    <name type="scientific">Phormidium pseudopriestleyi FRX01</name>
    <dbReference type="NCBI Taxonomy" id="1759528"/>
    <lineage>
        <taxon>Bacteria</taxon>
        <taxon>Bacillati</taxon>
        <taxon>Cyanobacteriota</taxon>
        <taxon>Cyanophyceae</taxon>
        <taxon>Oscillatoriophycideae</taxon>
        <taxon>Oscillatoriales</taxon>
        <taxon>Oscillatoriaceae</taxon>
        <taxon>Phormidium</taxon>
    </lineage>
</organism>
<evidence type="ECO:0000256" key="2">
    <source>
        <dbReference type="SAM" id="Coils"/>
    </source>
</evidence>
<feature type="coiled-coil region" evidence="2">
    <location>
        <begin position="1079"/>
        <end position="1113"/>
    </location>
</feature>
<dbReference type="CDD" id="cd00306">
    <property type="entry name" value="Peptidases_S8_S53"/>
    <property type="match status" value="1"/>
</dbReference>
<feature type="coiled-coil region" evidence="2">
    <location>
        <begin position="1422"/>
        <end position="1466"/>
    </location>
</feature>
<feature type="non-terminal residue" evidence="5">
    <location>
        <position position="1"/>
    </location>
</feature>
<dbReference type="PROSITE" id="PS51892">
    <property type="entry name" value="SUBTILASE"/>
    <property type="match status" value="1"/>
</dbReference>
<keyword evidence="6" id="KW-1185">Reference proteome</keyword>
<dbReference type="SUPFAM" id="SSF58113">
    <property type="entry name" value="Apolipoprotein A-I"/>
    <property type="match status" value="1"/>
</dbReference>